<dbReference type="PANTHER" id="PTHR24189">
    <property type="entry name" value="MYOTROPHIN"/>
    <property type="match status" value="1"/>
</dbReference>
<protein>
    <recommendedName>
        <fullName evidence="6">Ankyrin repeat protein</fullName>
    </recommendedName>
</protein>
<dbReference type="Pfam" id="PF12796">
    <property type="entry name" value="Ank_2"/>
    <property type="match status" value="1"/>
</dbReference>
<sequence length="122" mass="13031">MLAAMHGKIDCAQRLLNAGANILMFDSVHVWTCLHHAAYPGHVDCLQAILSAAQTTPVADLWLGRGLARFVNIRDDHGATPLHLAARQGRPGCLQVLLENGAIVSALTGSYGYSLLILYAVS</sequence>
<keyword evidence="2 3" id="KW-0040">ANK repeat</keyword>
<proteinExistence type="predicted"/>
<dbReference type="InterPro" id="IPR050745">
    <property type="entry name" value="Multifunctional_regulatory"/>
</dbReference>
<evidence type="ECO:0000313" key="5">
    <source>
        <dbReference type="Proteomes" id="UP001341281"/>
    </source>
</evidence>
<evidence type="ECO:0000256" key="3">
    <source>
        <dbReference type="PROSITE-ProRule" id="PRU00023"/>
    </source>
</evidence>
<reference evidence="4 5" key="1">
    <citation type="submission" date="2024-02" db="EMBL/GenBank/DDBJ databases">
        <title>High-quality chromosome-scale genome assembly of Pensacola bahiagrass (Paspalum notatum Flugge var. saurae).</title>
        <authorList>
            <person name="Vega J.M."/>
            <person name="Podio M."/>
            <person name="Orjuela J."/>
            <person name="Siena L.A."/>
            <person name="Pessino S.C."/>
            <person name="Combes M.C."/>
            <person name="Mariac C."/>
            <person name="Albertini E."/>
            <person name="Pupilli F."/>
            <person name="Ortiz J.P.A."/>
            <person name="Leblanc O."/>
        </authorList>
    </citation>
    <scope>NUCLEOTIDE SEQUENCE [LARGE SCALE GENOMIC DNA]</scope>
    <source>
        <strain evidence="4">R1</strain>
        <tissue evidence="4">Leaf</tissue>
    </source>
</reference>
<name>A0AAQ3TWK8_PASNO</name>
<dbReference type="PANTHER" id="PTHR24189:SF50">
    <property type="entry name" value="ANKYRIN REPEAT AND SOCS BOX PROTEIN 2"/>
    <property type="match status" value="1"/>
</dbReference>
<dbReference type="InterPro" id="IPR002110">
    <property type="entry name" value="Ankyrin_rpt"/>
</dbReference>
<dbReference type="PROSITE" id="PS50088">
    <property type="entry name" value="ANK_REPEAT"/>
    <property type="match status" value="2"/>
</dbReference>
<dbReference type="SMART" id="SM00248">
    <property type="entry name" value="ANK"/>
    <property type="match status" value="3"/>
</dbReference>
<feature type="repeat" description="ANK" evidence="3">
    <location>
        <begin position="77"/>
        <end position="109"/>
    </location>
</feature>
<keyword evidence="5" id="KW-1185">Reference proteome</keyword>
<dbReference type="AlphaFoldDB" id="A0AAQ3TWK8"/>
<evidence type="ECO:0008006" key="6">
    <source>
        <dbReference type="Google" id="ProtNLM"/>
    </source>
</evidence>
<dbReference type="EMBL" id="CP144750">
    <property type="protein sequence ID" value="WVZ78815.1"/>
    <property type="molecule type" value="Genomic_DNA"/>
</dbReference>
<dbReference type="SUPFAM" id="SSF48403">
    <property type="entry name" value="Ankyrin repeat"/>
    <property type="match status" value="1"/>
</dbReference>
<gene>
    <name evidence="4" type="ORF">U9M48_026465</name>
</gene>
<organism evidence="4 5">
    <name type="scientific">Paspalum notatum var. saurae</name>
    <dbReference type="NCBI Taxonomy" id="547442"/>
    <lineage>
        <taxon>Eukaryota</taxon>
        <taxon>Viridiplantae</taxon>
        <taxon>Streptophyta</taxon>
        <taxon>Embryophyta</taxon>
        <taxon>Tracheophyta</taxon>
        <taxon>Spermatophyta</taxon>
        <taxon>Magnoliopsida</taxon>
        <taxon>Liliopsida</taxon>
        <taxon>Poales</taxon>
        <taxon>Poaceae</taxon>
        <taxon>PACMAD clade</taxon>
        <taxon>Panicoideae</taxon>
        <taxon>Andropogonodae</taxon>
        <taxon>Paspaleae</taxon>
        <taxon>Paspalinae</taxon>
        <taxon>Paspalum</taxon>
    </lineage>
</organism>
<keyword evidence="1" id="KW-0677">Repeat</keyword>
<dbReference type="Gene3D" id="1.25.40.20">
    <property type="entry name" value="Ankyrin repeat-containing domain"/>
    <property type="match status" value="1"/>
</dbReference>
<dbReference type="InterPro" id="IPR036770">
    <property type="entry name" value="Ankyrin_rpt-contain_sf"/>
</dbReference>
<accession>A0AAQ3TWK8</accession>
<feature type="repeat" description="ANK" evidence="3">
    <location>
        <begin position="1"/>
        <end position="27"/>
    </location>
</feature>
<dbReference type="Proteomes" id="UP001341281">
    <property type="component" value="Chromosome 06"/>
</dbReference>
<evidence type="ECO:0000256" key="1">
    <source>
        <dbReference type="ARBA" id="ARBA00022737"/>
    </source>
</evidence>
<evidence type="ECO:0000313" key="4">
    <source>
        <dbReference type="EMBL" id="WVZ78815.1"/>
    </source>
</evidence>
<evidence type="ECO:0000256" key="2">
    <source>
        <dbReference type="ARBA" id="ARBA00023043"/>
    </source>
</evidence>
<dbReference type="PROSITE" id="PS50297">
    <property type="entry name" value="ANK_REP_REGION"/>
    <property type="match status" value="1"/>
</dbReference>